<keyword evidence="3" id="KW-0413">Isomerase</keyword>
<dbReference type="AlphaFoldDB" id="A0A1G8LTV3"/>
<gene>
    <name evidence="3" type="ORF">SAMN04488540_102169</name>
</gene>
<feature type="signal peptide" evidence="1">
    <location>
        <begin position="1"/>
        <end position="20"/>
    </location>
</feature>
<accession>A0A1G8LTV3</accession>
<name>A0A1G8LTV3_9GAMM</name>
<feature type="domain" description="Chalcone isomerase" evidence="2">
    <location>
        <begin position="21"/>
        <end position="186"/>
    </location>
</feature>
<organism evidence="3 4">
    <name type="scientific">Ferrimonas sediminum</name>
    <dbReference type="NCBI Taxonomy" id="718193"/>
    <lineage>
        <taxon>Bacteria</taxon>
        <taxon>Pseudomonadati</taxon>
        <taxon>Pseudomonadota</taxon>
        <taxon>Gammaproteobacteria</taxon>
        <taxon>Alteromonadales</taxon>
        <taxon>Ferrimonadaceae</taxon>
        <taxon>Ferrimonas</taxon>
    </lineage>
</organism>
<dbReference type="RefSeq" id="WP_090361863.1">
    <property type="nucleotide sequence ID" value="NZ_FNEM01000002.1"/>
</dbReference>
<evidence type="ECO:0000313" key="4">
    <source>
        <dbReference type="Proteomes" id="UP000199527"/>
    </source>
</evidence>
<evidence type="ECO:0000313" key="3">
    <source>
        <dbReference type="EMBL" id="SDI59065.1"/>
    </source>
</evidence>
<proteinExistence type="predicted"/>
<protein>
    <submittedName>
        <fullName evidence="3">Chalcone isomerase-like</fullName>
    </submittedName>
</protein>
<keyword evidence="1" id="KW-0732">Signal</keyword>
<dbReference type="InterPro" id="IPR036298">
    <property type="entry name" value="Chalcone_isomerase_sf"/>
</dbReference>
<dbReference type="Gene3D" id="3.50.70.10">
    <property type="match status" value="1"/>
</dbReference>
<evidence type="ECO:0000259" key="2">
    <source>
        <dbReference type="Pfam" id="PF16036"/>
    </source>
</evidence>
<sequence length="187" mass="20082">MKTLTLIAALTASLSFSAHAATDIAGVSVNDQIQLQGKPLNLSGAGIRSKFFMDLYVGSLYSAADPVDADSVIHGEHASAIRLNIVSGLITSDKMIDTIEEGFENAAGDDFDALRPQIDRFIAVFNDKIVEGDQFTLLSLPGAGIEAYKNGQLLTLVEGERFRQALLGIWLGNKPADKDLKQEMLGQ</sequence>
<dbReference type="EMBL" id="FNEM01000002">
    <property type="protein sequence ID" value="SDI59065.1"/>
    <property type="molecule type" value="Genomic_DNA"/>
</dbReference>
<dbReference type="Pfam" id="PF16036">
    <property type="entry name" value="Chalcone_3"/>
    <property type="match status" value="1"/>
</dbReference>
<dbReference type="InterPro" id="IPR016088">
    <property type="entry name" value="Chalcone_isomerase_3-sand"/>
</dbReference>
<dbReference type="GO" id="GO:0016872">
    <property type="term" value="F:intramolecular lyase activity"/>
    <property type="evidence" value="ECO:0007669"/>
    <property type="project" value="InterPro"/>
</dbReference>
<feature type="chain" id="PRO_5011501014" evidence="1">
    <location>
        <begin position="21"/>
        <end position="187"/>
    </location>
</feature>
<dbReference type="Proteomes" id="UP000199527">
    <property type="component" value="Unassembled WGS sequence"/>
</dbReference>
<evidence type="ECO:0000256" key="1">
    <source>
        <dbReference type="SAM" id="SignalP"/>
    </source>
</evidence>
<reference evidence="4" key="1">
    <citation type="submission" date="2016-10" db="EMBL/GenBank/DDBJ databases">
        <authorList>
            <person name="Varghese N."/>
            <person name="Submissions S."/>
        </authorList>
    </citation>
    <scope>NUCLEOTIDE SEQUENCE [LARGE SCALE GENOMIC DNA]</scope>
    <source>
        <strain evidence="4">DSM 23317</strain>
    </source>
</reference>
<keyword evidence="4" id="KW-1185">Reference proteome</keyword>
<dbReference type="SUPFAM" id="SSF54626">
    <property type="entry name" value="Chalcone isomerase"/>
    <property type="match status" value="1"/>
</dbReference>
<dbReference type="OrthoDB" id="270742at2"/>
<dbReference type="InterPro" id="IPR016087">
    <property type="entry name" value="Chalcone_isomerase"/>
</dbReference>